<dbReference type="GO" id="GO:0003677">
    <property type="term" value="F:DNA binding"/>
    <property type="evidence" value="ECO:0007669"/>
    <property type="project" value="UniProtKB-UniRule"/>
</dbReference>
<evidence type="ECO:0000256" key="6">
    <source>
        <dbReference type="ARBA" id="ARBA00023204"/>
    </source>
</evidence>
<dbReference type="STRING" id="235205.BAZSYMB_GCONTIG00808_0"/>
<dbReference type="Pfam" id="PF21176">
    <property type="entry name" value="RecR_HhH"/>
    <property type="match status" value="1"/>
</dbReference>
<evidence type="ECO:0000256" key="3">
    <source>
        <dbReference type="ARBA" id="ARBA00022771"/>
    </source>
</evidence>
<dbReference type="NCBIfam" id="TIGR00615">
    <property type="entry name" value="recR"/>
    <property type="match status" value="1"/>
</dbReference>
<dbReference type="RefSeq" id="WP_090715954.1">
    <property type="nucleotide sequence ID" value="NZ_CAESAP020000103.1"/>
</dbReference>
<keyword evidence="1 7" id="KW-0479">Metal-binding</keyword>
<dbReference type="HAMAP" id="MF_00017">
    <property type="entry name" value="RecR"/>
    <property type="match status" value="1"/>
</dbReference>
<dbReference type="AlphaFoldDB" id="A0A1H6LVT1"/>
<organism evidence="10 11">
    <name type="scientific">Bathymodiolus azoricus thioautotrophic gill symbiont</name>
    <dbReference type="NCBI Taxonomy" id="235205"/>
    <lineage>
        <taxon>Bacteria</taxon>
        <taxon>Pseudomonadati</taxon>
        <taxon>Pseudomonadota</taxon>
        <taxon>Gammaproteobacteria</taxon>
        <taxon>sulfur-oxidizing symbionts</taxon>
    </lineage>
</organism>
<evidence type="ECO:0000256" key="1">
    <source>
        <dbReference type="ARBA" id="ARBA00022723"/>
    </source>
</evidence>
<evidence type="ECO:0000313" key="12">
    <source>
        <dbReference type="Proteomes" id="UP000198988"/>
    </source>
</evidence>
<dbReference type="InterPro" id="IPR006171">
    <property type="entry name" value="TOPRIM_dom"/>
</dbReference>
<keyword evidence="6 7" id="KW-0234">DNA repair</keyword>
<keyword evidence="5 7" id="KW-0233">DNA recombination</keyword>
<feature type="zinc finger region" description="C4-type" evidence="7">
    <location>
        <begin position="52"/>
        <end position="67"/>
    </location>
</feature>
<dbReference type="Pfam" id="PF02132">
    <property type="entry name" value="RecR_ZnF"/>
    <property type="match status" value="1"/>
</dbReference>
<dbReference type="GO" id="GO:0008270">
    <property type="term" value="F:zinc ion binding"/>
    <property type="evidence" value="ECO:0007669"/>
    <property type="project" value="UniProtKB-KW"/>
</dbReference>
<dbReference type="EMBL" id="CVUD02000215">
    <property type="protein sequence ID" value="SEH88956.1"/>
    <property type="molecule type" value="Genomic_DNA"/>
</dbReference>
<dbReference type="SMART" id="SM00493">
    <property type="entry name" value="TOPRIM"/>
    <property type="match status" value="1"/>
</dbReference>
<dbReference type="SUPFAM" id="SSF111304">
    <property type="entry name" value="Recombination protein RecR"/>
    <property type="match status" value="1"/>
</dbReference>
<dbReference type="Proteomes" id="UP000198559">
    <property type="component" value="Unassembled WGS sequence"/>
</dbReference>
<dbReference type="OrthoDB" id="9802672at2"/>
<dbReference type="Gene3D" id="1.10.8.420">
    <property type="entry name" value="RecR Domain 1"/>
    <property type="match status" value="1"/>
</dbReference>
<keyword evidence="2 7" id="KW-0227">DNA damage</keyword>
<evidence type="ECO:0000313" key="9">
    <source>
        <dbReference type="EMBL" id="SEH80821.1"/>
    </source>
</evidence>
<dbReference type="PROSITE" id="PS50880">
    <property type="entry name" value="TOPRIM"/>
    <property type="match status" value="1"/>
</dbReference>
<sequence>MIETLNKAFCALPGVGKKTAQRFVYHLLERNRDGGMELAKALIDAMEQVGHCSSCRTLSEKDICNICINNHRTNTQLCIVETPSDIHAIEQSSAYKGKYFVLSGYLSPIDGIGASELGLDALEQKLHKQGIEEIILATNATIEGEVTAHYISNMAKQFDIRITRIAHGLPIGGELEYADINTIAHALSGRKDYNY</sequence>
<comment type="similarity">
    <text evidence="7">Belongs to the RecR family.</text>
</comment>
<dbReference type="Gene3D" id="6.10.250.240">
    <property type="match status" value="1"/>
</dbReference>
<evidence type="ECO:0000256" key="5">
    <source>
        <dbReference type="ARBA" id="ARBA00023172"/>
    </source>
</evidence>
<dbReference type="InterPro" id="IPR034137">
    <property type="entry name" value="TOPRIM_RecR"/>
</dbReference>
<dbReference type="Proteomes" id="UP000198988">
    <property type="component" value="Unassembled WGS sequence"/>
</dbReference>
<reference evidence="11 12" key="2">
    <citation type="submission" date="2016-06" db="EMBL/GenBank/DDBJ databases">
        <authorList>
            <person name="Petersen J."/>
            <person name="Sayavedra L."/>
        </authorList>
    </citation>
    <scope>NUCLEOTIDE SEQUENCE [LARGE SCALE GENOMIC DNA]</scope>
    <source>
        <strain evidence="12">BazSymA</strain>
        <strain evidence="11">BazSymB</strain>
    </source>
</reference>
<dbReference type="Pfam" id="PF21175">
    <property type="entry name" value="RecR_C"/>
    <property type="match status" value="1"/>
</dbReference>
<dbReference type="Pfam" id="PF13662">
    <property type="entry name" value="Toprim_4"/>
    <property type="match status" value="1"/>
</dbReference>
<dbReference type="CDD" id="cd01025">
    <property type="entry name" value="TOPRIM_recR"/>
    <property type="match status" value="1"/>
</dbReference>
<reference evidence="10" key="1">
    <citation type="submission" date="2016-06" db="EMBL/GenBank/DDBJ databases">
        <authorList>
            <person name="Olsen C.W."/>
            <person name="Carey S."/>
            <person name="Hinshaw L."/>
            <person name="Karasin A.I."/>
        </authorList>
    </citation>
    <scope>NUCLEOTIDE SEQUENCE [LARGE SCALE GENOMIC DNA]</scope>
    <source>
        <strain evidence="9">BazSymA</strain>
        <strain evidence="10">BazSymB</strain>
    </source>
</reference>
<dbReference type="InterPro" id="IPR015967">
    <property type="entry name" value="Rcmb_RecR_Znf"/>
</dbReference>
<evidence type="ECO:0000313" key="11">
    <source>
        <dbReference type="Proteomes" id="UP000198559"/>
    </source>
</evidence>
<dbReference type="InterPro" id="IPR023627">
    <property type="entry name" value="Rcmb_RecR"/>
</dbReference>
<comment type="function">
    <text evidence="7">May play a role in DNA repair. It seems to be involved in an RecBC-independent recombinational process of DNA repair. It may act with RecF and RecO.</text>
</comment>
<keyword evidence="3 7" id="KW-0863">Zinc-finger</keyword>
<accession>A0A1H6LVT1</accession>
<dbReference type="GO" id="GO:0006281">
    <property type="term" value="P:DNA repair"/>
    <property type="evidence" value="ECO:0007669"/>
    <property type="project" value="UniProtKB-UniRule"/>
</dbReference>
<name>A0A1H6LVT1_9GAMM</name>
<evidence type="ECO:0000256" key="2">
    <source>
        <dbReference type="ARBA" id="ARBA00022763"/>
    </source>
</evidence>
<dbReference type="PANTHER" id="PTHR30446:SF0">
    <property type="entry name" value="RECOMBINATION PROTEIN RECR"/>
    <property type="match status" value="1"/>
</dbReference>
<dbReference type="Gene3D" id="3.40.1360.10">
    <property type="match status" value="1"/>
</dbReference>
<gene>
    <name evidence="7" type="primary">recR</name>
    <name evidence="9" type="ORF">BAZSYMA_ACONTIG00208_0</name>
    <name evidence="10" type="ORF">BAZSYMB_GCONTIG00808_0</name>
</gene>
<evidence type="ECO:0000256" key="4">
    <source>
        <dbReference type="ARBA" id="ARBA00022833"/>
    </source>
</evidence>
<dbReference type="PANTHER" id="PTHR30446">
    <property type="entry name" value="RECOMBINATION PROTEIN RECR"/>
    <property type="match status" value="1"/>
</dbReference>
<protein>
    <recommendedName>
        <fullName evidence="7">Recombination protein RecR</fullName>
    </recommendedName>
</protein>
<feature type="domain" description="Toprim" evidence="8">
    <location>
        <begin position="75"/>
        <end position="170"/>
    </location>
</feature>
<proteinExistence type="inferred from homology"/>
<evidence type="ECO:0000313" key="10">
    <source>
        <dbReference type="EMBL" id="SEH88956.1"/>
    </source>
</evidence>
<keyword evidence="4 7" id="KW-0862">Zinc</keyword>
<dbReference type="GO" id="GO:0006310">
    <property type="term" value="P:DNA recombination"/>
    <property type="evidence" value="ECO:0007669"/>
    <property type="project" value="UniProtKB-UniRule"/>
</dbReference>
<dbReference type="EMBL" id="CDSC02000227">
    <property type="protein sequence ID" value="SEH80821.1"/>
    <property type="molecule type" value="Genomic_DNA"/>
</dbReference>
<evidence type="ECO:0000259" key="8">
    <source>
        <dbReference type="PROSITE" id="PS50880"/>
    </source>
</evidence>
<evidence type="ECO:0000256" key="7">
    <source>
        <dbReference type="HAMAP-Rule" id="MF_00017"/>
    </source>
</evidence>
<dbReference type="InterPro" id="IPR000093">
    <property type="entry name" value="DNA_Rcmb_RecR"/>
</dbReference>